<feature type="domain" description="PARG catalytic Macro" evidence="5">
    <location>
        <begin position="234"/>
        <end position="449"/>
    </location>
</feature>
<comment type="similarity">
    <text evidence="1">Belongs to the poly(ADP-ribose) glycohydrolase family.</text>
</comment>
<dbReference type="Pfam" id="PF05028">
    <property type="entry name" value="PARG_cat_C"/>
    <property type="match status" value="1"/>
</dbReference>
<keyword evidence="3 7" id="KW-0378">Hydrolase</keyword>
<keyword evidence="8" id="KW-1185">Reference proteome</keyword>
<dbReference type="InterPro" id="IPR046372">
    <property type="entry name" value="PARG_cat_C"/>
</dbReference>
<feature type="binding site" evidence="4">
    <location>
        <position position="268"/>
    </location>
    <ligand>
        <name>substrate</name>
    </ligand>
</feature>
<dbReference type="EC" id="3.2.1.143" evidence="2"/>
<evidence type="ECO:0000259" key="6">
    <source>
        <dbReference type="Pfam" id="PF20811"/>
    </source>
</evidence>
<dbReference type="InterPro" id="IPR048362">
    <property type="entry name" value="PARG_helical"/>
</dbReference>
<dbReference type="PANTHER" id="PTHR12837:SF0">
    <property type="entry name" value="POLY(ADP-RIBOSE) GLYCOHYDROLASE"/>
    <property type="match status" value="1"/>
</dbReference>
<reference evidence="7" key="1">
    <citation type="submission" date="2020-01" db="EMBL/GenBank/DDBJ databases">
        <title>Genome sequence of Kobresia littledalei, the first chromosome-level genome in the family Cyperaceae.</title>
        <authorList>
            <person name="Qu G."/>
        </authorList>
    </citation>
    <scope>NUCLEOTIDE SEQUENCE</scope>
    <source>
        <strain evidence="7">C.B.Clarke</strain>
        <tissue evidence="7">Leaf</tissue>
    </source>
</reference>
<dbReference type="GO" id="GO:1990966">
    <property type="term" value="P:ATP generation from poly-ADP-D-ribose"/>
    <property type="evidence" value="ECO:0007669"/>
    <property type="project" value="TreeGrafter"/>
</dbReference>
<name>A0A833S1J5_9POAL</name>
<feature type="binding site" evidence="4">
    <location>
        <position position="323"/>
    </location>
    <ligand>
        <name>substrate</name>
    </ligand>
</feature>
<dbReference type="GO" id="GO:0004649">
    <property type="term" value="F:poly(ADP-ribose) glycohydrolase activity"/>
    <property type="evidence" value="ECO:0007669"/>
    <property type="project" value="UniProtKB-EC"/>
</dbReference>
<dbReference type="AlphaFoldDB" id="A0A833S1J5"/>
<dbReference type="GO" id="GO:0005975">
    <property type="term" value="P:carbohydrate metabolic process"/>
    <property type="evidence" value="ECO:0007669"/>
    <property type="project" value="InterPro"/>
</dbReference>
<dbReference type="EMBL" id="SWLB01000001">
    <property type="protein sequence ID" value="KAF3341749.1"/>
    <property type="molecule type" value="Genomic_DNA"/>
</dbReference>
<dbReference type="Proteomes" id="UP000623129">
    <property type="component" value="Unassembled WGS sequence"/>
</dbReference>
<dbReference type="OrthoDB" id="1937899at2759"/>
<dbReference type="Pfam" id="PF20811">
    <property type="entry name" value="PARG_cat_N"/>
    <property type="match status" value="1"/>
</dbReference>
<gene>
    <name evidence="7" type="ORF">FCM35_KLT00387</name>
</gene>
<comment type="caution">
    <text evidence="7">The sequence shown here is derived from an EMBL/GenBank/DDBJ whole genome shotgun (WGS) entry which is preliminary data.</text>
</comment>
<evidence type="ECO:0000256" key="4">
    <source>
        <dbReference type="PIRSR" id="PIRSR607724-2"/>
    </source>
</evidence>
<proteinExistence type="inferred from homology"/>
<dbReference type="InterPro" id="IPR007724">
    <property type="entry name" value="Poly_GlycHdrlase"/>
</dbReference>
<dbReference type="PANTHER" id="PTHR12837">
    <property type="entry name" value="POLY ADP-RIBOSE GLYCOHYDROLASE"/>
    <property type="match status" value="1"/>
</dbReference>
<evidence type="ECO:0000256" key="1">
    <source>
        <dbReference type="ARBA" id="ARBA00009545"/>
    </source>
</evidence>
<evidence type="ECO:0000256" key="3">
    <source>
        <dbReference type="ARBA" id="ARBA00022801"/>
    </source>
</evidence>
<evidence type="ECO:0000259" key="5">
    <source>
        <dbReference type="Pfam" id="PF05028"/>
    </source>
</evidence>
<sequence length="474" mass="52527">MDCFSGLKSILPFLPISISTISSSSLSHLAWPEEAESSLKNLKLGPTVSHVDSGAKLFDFISKLRDELGFSSQPPLSFGASNGFSIFFDQHMSRDDAKAWFDEVIPDLASLLLRLPSLLEAHYHKSNELSGNDKCELRILGSQDAGIVILNRELIAGLLACAFLCLFPTKDRDSKHLPMINFDQLFVTLVNGWRQSQHEKVKCFVHYFGRICKDTPNGVVSFERKVLPSSPDAEFWKSSDTPLCPIKIFTSGSIEDQPHEALEVIFSNEKFGGNSLNMGCVQEHIRFMINPELVGGMLFMASMGDNEAVEVVGVERYAQYTGYGSSFCFSGEYVDKKPVDSMEIRKTRIVAIDALNKPSREQIYTKSLLREVNKAFCGFKGSEYESNLVNLQKCKAPPEDGKTAITRNSVCNEQEKGDDRENRQAIANESDNASANANANVGIATGNWGHDLTLQENIPFPALANAAKYTHKCH</sequence>
<accession>A0A833S1J5</accession>
<evidence type="ECO:0000256" key="2">
    <source>
        <dbReference type="ARBA" id="ARBA00012255"/>
    </source>
</evidence>
<feature type="domain" description="PARG helical" evidence="6">
    <location>
        <begin position="92"/>
        <end position="224"/>
    </location>
</feature>
<dbReference type="GO" id="GO:0006282">
    <property type="term" value="P:regulation of DNA repair"/>
    <property type="evidence" value="ECO:0007669"/>
    <property type="project" value="InterPro"/>
</dbReference>
<dbReference type="GO" id="GO:0009225">
    <property type="term" value="P:nucleotide-sugar metabolic process"/>
    <property type="evidence" value="ECO:0007669"/>
    <property type="project" value="TreeGrafter"/>
</dbReference>
<dbReference type="GO" id="GO:0005634">
    <property type="term" value="C:nucleus"/>
    <property type="evidence" value="ECO:0007669"/>
    <property type="project" value="TreeGrafter"/>
</dbReference>
<dbReference type="GO" id="GO:0005737">
    <property type="term" value="C:cytoplasm"/>
    <property type="evidence" value="ECO:0007669"/>
    <property type="project" value="TreeGrafter"/>
</dbReference>
<evidence type="ECO:0000313" key="8">
    <source>
        <dbReference type="Proteomes" id="UP000623129"/>
    </source>
</evidence>
<protein>
    <recommendedName>
        <fullName evidence="2">poly(ADP-ribose) glycohydrolase</fullName>
        <ecNumber evidence="2">3.2.1.143</ecNumber>
    </recommendedName>
</protein>
<feature type="binding site" evidence="4">
    <location>
        <position position="282"/>
    </location>
    <ligand>
        <name>substrate</name>
    </ligand>
</feature>
<organism evidence="7 8">
    <name type="scientific">Carex littledalei</name>
    <dbReference type="NCBI Taxonomy" id="544730"/>
    <lineage>
        <taxon>Eukaryota</taxon>
        <taxon>Viridiplantae</taxon>
        <taxon>Streptophyta</taxon>
        <taxon>Embryophyta</taxon>
        <taxon>Tracheophyta</taxon>
        <taxon>Spermatophyta</taxon>
        <taxon>Magnoliopsida</taxon>
        <taxon>Liliopsida</taxon>
        <taxon>Poales</taxon>
        <taxon>Cyperaceae</taxon>
        <taxon>Cyperoideae</taxon>
        <taxon>Cariceae</taxon>
        <taxon>Carex</taxon>
        <taxon>Carex subgen. Euthyceras</taxon>
    </lineage>
</organism>
<evidence type="ECO:0000313" key="7">
    <source>
        <dbReference type="EMBL" id="KAF3341749.1"/>
    </source>
</evidence>